<comment type="caution">
    <text evidence="1">The sequence shown here is derived from an EMBL/GenBank/DDBJ whole genome shotgun (WGS) entry which is preliminary data.</text>
</comment>
<name>A0A2N6T3C2_9CORY</name>
<dbReference type="Pfam" id="PF05096">
    <property type="entry name" value="Glu_cyclase_2"/>
    <property type="match status" value="1"/>
</dbReference>
<dbReference type="PANTHER" id="PTHR31270">
    <property type="entry name" value="GLUTAMINYL-PEPTIDE CYCLOTRANSFERASE"/>
    <property type="match status" value="1"/>
</dbReference>
<dbReference type="Proteomes" id="UP000235836">
    <property type="component" value="Unassembled WGS sequence"/>
</dbReference>
<dbReference type="InterPro" id="IPR011044">
    <property type="entry name" value="Quino_amine_DH_bsu"/>
</dbReference>
<dbReference type="EMBL" id="PNHG01000015">
    <property type="protein sequence ID" value="PMC63838.1"/>
    <property type="molecule type" value="Genomic_DNA"/>
</dbReference>
<protein>
    <submittedName>
        <fullName evidence="1">Glutamine cyclotransferase</fullName>
    </submittedName>
</protein>
<keyword evidence="2" id="KW-1185">Reference proteome</keyword>
<reference evidence="1 2" key="1">
    <citation type="submission" date="2017-09" db="EMBL/GenBank/DDBJ databases">
        <title>Bacterial strain isolated from the female urinary microbiota.</title>
        <authorList>
            <person name="Thomas-White K."/>
            <person name="Kumar N."/>
            <person name="Forster S."/>
            <person name="Putonti C."/>
            <person name="Lawley T."/>
            <person name="Wolfe A.J."/>
        </authorList>
    </citation>
    <scope>NUCLEOTIDE SEQUENCE [LARGE SCALE GENOMIC DNA]</scope>
    <source>
        <strain evidence="1 2">UMB0792</strain>
    </source>
</reference>
<dbReference type="AlphaFoldDB" id="A0A2N6T3C2"/>
<accession>A0A2N6T3C2</accession>
<evidence type="ECO:0000313" key="1">
    <source>
        <dbReference type="EMBL" id="PMC63838.1"/>
    </source>
</evidence>
<organism evidence="1 2">
    <name type="scientific">Corynebacterium tuscaniense</name>
    <dbReference type="NCBI Taxonomy" id="302449"/>
    <lineage>
        <taxon>Bacteria</taxon>
        <taxon>Bacillati</taxon>
        <taxon>Actinomycetota</taxon>
        <taxon>Actinomycetes</taxon>
        <taxon>Mycobacteriales</taxon>
        <taxon>Corynebacteriaceae</taxon>
        <taxon>Corynebacterium</taxon>
    </lineage>
</organism>
<dbReference type="SUPFAM" id="SSF50969">
    <property type="entry name" value="YVTN repeat-like/Quinoprotein amine dehydrogenase"/>
    <property type="match status" value="1"/>
</dbReference>
<dbReference type="InterPro" id="IPR007788">
    <property type="entry name" value="QCT"/>
</dbReference>
<proteinExistence type="predicted"/>
<sequence length="265" mass="28870">MAQFPRAAALLFAVPLLVSCSGSHKQGDEGALHLTAHIEERLPFDETSFTQGLELGPDGTLYVGTGMEGASRIYRSTVDGRELASQDLAPEFFGEGITLIDDSLWQLTWQNNTAIKRDAETLEEISRATYEGEGWGLCARPDAGEVIFSDGTSELRRMDPDTLAERERFTVTLNGSPLSGLNELECVGEDIYANIFTSTDIVRIDATTGVVEAVIDASGVPNNATPDPNHVLNGIAHIEGDEFYITGKRWPDMYRVTFIPDSSHG</sequence>
<dbReference type="Gene3D" id="2.130.10.10">
    <property type="entry name" value="YVTN repeat-like/Quinoprotein amine dehydrogenase"/>
    <property type="match status" value="1"/>
</dbReference>
<dbReference type="PANTHER" id="PTHR31270:SF1">
    <property type="entry name" value="GLUTAMINYL-PEPTIDE CYCLOTRANSFERASE"/>
    <property type="match status" value="1"/>
</dbReference>
<dbReference type="GO" id="GO:0016603">
    <property type="term" value="F:glutaminyl-peptide cyclotransferase activity"/>
    <property type="evidence" value="ECO:0007669"/>
    <property type="project" value="InterPro"/>
</dbReference>
<keyword evidence="1" id="KW-0808">Transferase</keyword>
<dbReference type="InterPro" id="IPR015943">
    <property type="entry name" value="WD40/YVTN_repeat-like_dom_sf"/>
</dbReference>
<dbReference type="RefSeq" id="WP_102724335.1">
    <property type="nucleotide sequence ID" value="NZ_PNHG01000015.1"/>
</dbReference>
<gene>
    <name evidence="1" type="ORF">CJ203_09055</name>
</gene>
<dbReference type="PROSITE" id="PS51257">
    <property type="entry name" value="PROKAR_LIPOPROTEIN"/>
    <property type="match status" value="1"/>
</dbReference>
<evidence type="ECO:0000313" key="2">
    <source>
        <dbReference type="Proteomes" id="UP000235836"/>
    </source>
</evidence>